<dbReference type="InterPro" id="IPR051396">
    <property type="entry name" value="Bact_Antivir_Def_Nuclease"/>
</dbReference>
<dbReference type="Pfam" id="PF13304">
    <property type="entry name" value="AAA_21"/>
    <property type="match status" value="1"/>
</dbReference>
<evidence type="ECO:0000259" key="2">
    <source>
        <dbReference type="Pfam" id="PF13175"/>
    </source>
</evidence>
<evidence type="ECO:0000313" key="5">
    <source>
        <dbReference type="Proteomes" id="UP000077786"/>
    </source>
</evidence>
<feature type="domain" description="Endonuclease GajA/Old nuclease/RecF-like AAA" evidence="2">
    <location>
        <begin position="1"/>
        <end position="50"/>
    </location>
</feature>
<dbReference type="Proteomes" id="UP000077786">
    <property type="component" value="Unassembled WGS sequence"/>
</dbReference>
<organism evidence="4 5">
    <name type="scientific">Gluconobacter cerinus</name>
    <dbReference type="NCBI Taxonomy" id="38307"/>
    <lineage>
        <taxon>Bacteria</taxon>
        <taxon>Pseudomonadati</taxon>
        <taxon>Pseudomonadota</taxon>
        <taxon>Alphaproteobacteria</taxon>
        <taxon>Acetobacterales</taxon>
        <taxon>Acetobacteraceae</taxon>
        <taxon>Gluconobacter</taxon>
    </lineage>
</organism>
<dbReference type="PANTHER" id="PTHR43581:SF3">
    <property type="entry name" value="AAA+ ATPASE DOMAIN-CONTAINING PROTEIN"/>
    <property type="match status" value="1"/>
</dbReference>
<keyword evidence="1" id="KW-0472">Membrane</keyword>
<dbReference type="InterPro" id="IPR027417">
    <property type="entry name" value="P-loop_NTPase"/>
</dbReference>
<dbReference type="EMBL" id="LUTU01000008">
    <property type="protein sequence ID" value="OAJ67444.1"/>
    <property type="molecule type" value="Genomic_DNA"/>
</dbReference>
<dbReference type="Gene3D" id="3.40.50.300">
    <property type="entry name" value="P-loop containing nucleotide triphosphate hydrolases"/>
    <property type="match status" value="2"/>
</dbReference>
<reference evidence="4 5" key="1">
    <citation type="submission" date="2016-03" db="EMBL/GenBank/DDBJ databases">
        <title>Draft genome sequence of Gluconobacter cerinus strain CECT 9110.</title>
        <authorList>
            <person name="Sainz F."/>
            <person name="Mas A."/>
            <person name="Torija M.J."/>
        </authorList>
    </citation>
    <scope>NUCLEOTIDE SEQUENCE [LARGE SCALE GENOMIC DNA]</scope>
    <source>
        <strain evidence="4 5">CECT 9110</strain>
    </source>
</reference>
<dbReference type="PATRIC" id="fig|38307.3.peg.2112"/>
<feature type="domain" description="ATPase AAA-type core" evidence="3">
    <location>
        <begin position="294"/>
        <end position="365"/>
    </location>
</feature>
<dbReference type="InterPro" id="IPR003959">
    <property type="entry name" value="ATPase_AAA_core"/>
</dbReference>
<keyword evidence="1" id="KW-0812">Transmembrane</keyword>
<dbReference type="AlphaFoldDB" id="A0A1B6VJS2"/>
<dbReference type="Pfam" id="PF13175">
    <property type="entry name" value="AAA_15"/>
    <property type="match status" value="1"/>
</dbReference>
<dbReference type="GO" id="GO:0016887">
    <property type="term" value="F:ATP hydrolysis activity"/>
    <property type="evidence" value="ECO:0007669"/>
    <property type="project" value="InterPro"/>
</dbReference>
<dbReference type="InterPro" id="IPR041685">
    <property type="entry name" value="AAA_GajA/Old/RecF-like"/>
</dbReference>
<proteinExistence type="predicted"/>
<dbReference type="OrthoDB" id="9816534at2"/>
<dbReference type="RefSeq" id="WP_083956411.1">
    <property type="nucleotide sequence ID" value="NZ_LUTU01000008.1"/>
</dbReference>
<evidence type="ECO:0000313" key="4">
    <source>
        <dbReference type="EMBL" id="OAJ67444.1"/>
    </source>
</evidence>
<dbReference type="SUPFAM" id="SSF52540">
    <property type="entry name" value="P-loop containing nucleoside triphosphate hydrolases"/>
    <property type="match status" value="1"/>
</dbReference>
<dbReference type="CDD" id="cd00267">
    <property type="entry name" value="ABC_ATPase"/>
    <property type="match status" value="1"/>
</dbReference>
<gene>
    <name evidence="4" type="ORF">A0123_02043</name>
</gene>
<name>A0A1B6VJS2_9PROT</name>
<evidence type="ECO:0000259" key="3">
    <source>
        <dbReference type="Pfam" id="PF13304"/>
    </source>
</evidence>
<feature type="transmembrane region" description="Helical" evidence="1">
    <location>
        <begin position="139"/>
        <end position="161"/>
    </location>
</feature>
<keyword evidence="1" id="KW-1133">Transmembrane helix</keyword>
<comment type="caution">
    <text evidence="4">The sequence shown here is derived from an EMBL/GenBank/DDBJ whole genome shotgun (WGS) entry which is preliminary data.</text>
</comment>
<sequence>MRLRSVWISQYKNLRNFSIAFDGDGFIDIFVGKNGSGKSNFLEAMIEIFDHVFGFDPDAVGPGFDYAISFEISGTETRIEWRDGLLSINDDAGRRTIGTTPLPDNVLVYYSGQNGNVAALVARYEDRYRRRLRRADATMISRFVGIGPACKKLLIVVLILLPEDNLARRYLCQKLGILSNSRIVRIMLKRPEFAGTGDFDPFENKQLFWGATGVVRSFLDQLVTCLESDFTPGTLYDREKDRYVLECNLDTFREKYGDLTSETIFRSFDALRIVGMLDDIGIRIALDGLEISELNHFSDGQFQSVYVFAVSELFKQRNCLTLLDEPDAFLHPEWQFNFLDQVSAISAEAAQTNHILLSSHSASTVAAPCDNRIHLFSSSAAGVTTDKPDKSTIVHSLSAGLITFSEMEARLSIDFVLTNTTGPVLFTEGISDVAILETAWRKLYADMSCPFEIVQAFDCSFLRNLMKRQTLYDGHPGRKFFALFDFDGAYSDWVQLGNEIEADVARCLTRQRANCQSYAMLVPVAATHALRNQVIRPDGQVFGAQARFAIESLFYGVPGSKTTLRLI</sequence>
<protein>
    <submittedName>
        <fullName evidence="4">Recombination protein F</fullName>
    </submittedName>
</protein>
<dbReference type="PANTHER" id="PTHR43581">
    <property type="entry name" value="ATP/GTP PHOSPHATASE"/>
    <property type="match status" value="1"/>
</dbReference>
<dbReference type="GO" id="GO:0005524">
    <property type="term" value="F:ATP binding"/>
    <property type="evidence" value="ECO:0007669"/>
    <property type="project" value="InterPro"/>
</dbReference>
<evidence type="ECO:0000256" key="1">
    <source>
        <dbReference type="SAM" id="Phobius"/>
    </source>
</evidence>
<accession>A0A1B6VJS2</accession>